<dbReference type="FunFam" id="2.60.40.2030:FF:000047">
    <property type="entry name" value="Adhesion G-protein coupled receptor V1"/>
    <property type="match status" value="1"/>
</dbReference>
<dbReference type="FunFam" id="2.60.40.2030:FF:000021">
    <property type="entry name" value="Adhesion G protein-coupled receptor V1"/>
    <property type="match status" value="1"/>
</dbReference>
<evidence type="ECO:0000256" key="2">
    <source>
        <dbReference type="ARBA" id="ARBA00004437"/>
    </source>
</evidence>
<dbReference type="FunFam" id="1.20.1070.10:FF:000178">
    <property type="entry name" value="Adhesion G-protein coupled receptor V1"/>
    <property type="match status" value="1"/>
</dbReference>
<dbReference type="FunFam" id="2.60.40.2030:FF:000009">
    <property type="entry name" value="adhesion G-protein coupled receptor V1"/>
    <property type="match status" value="1"/>
</dbReference>
<feature type="compositionally biased region" description="Basic and acidic residues" evidence="22">
    <location>
        <begin position="35"/>
        <end position="49"/>
    </location>
</feature>
<dbReference type="InterPro" id="IPR013320">
    <property type="entry name" value="ConA-like_dom_sf"/>
</dbReference>
<dbReference type="Gene3D" id="2.60.40.2030">
    <property type="match status" value="35"/>
</dbReference>
<feature type="transmembrane region" description="Helical" evidence="23">
    <location>
        <begin position="6295"/>
        <end position="6320"/>
    </location>
</feature>
<dbReference type="SMART" id="SM00560">
    <property type="entry name" value="LamGL"/>
    <property type="match status" value="1"/>
</dbReference>
<feature type="repeat" description="EAR" evidence="21">
    <location>
        <begin position="3545"/>
        <end position="3593"/>
    </location>
</feature>
<dbReference type="GO" id="GO:0007605">
    <property type="term" value="P:sensory perception of sound"/>
    <property type="evidence" value="ECO:0007669"/>
    <property type="project" value="TreeGrafter"/>
</dbReference>
<dbReference type="PANTHER" id="PTHR46682:SF1">
    <property type="entry name" value="ADHESION G-PROTEIN COUPLED RECEPTOR V1"/>
    <property type="match status" value="1"/>
</dbReference>
<dbReference type="FunFam" id="2.60.40.2030:FF:000048">
    <property type="entry name" value="Adhesion G-protein coupled receptor V1"/>
    <property type="match status" value="1"/>
</dbReference>
<keyword evidence="16" id="KW-0807">Transducer</keyword>
<dbReference type="FunFam" id="2.60.40.2030:FF:000017">
    <property type="entry name" value="Adhesion G protein-coupled receptor V1"/>
    <property type="match status" value="3"/>
</dbReference>
<dbReference type="InterPro" id="IPR026919">
    <property type="entry name" value="ADGRV1"/>
</dbReference>
<dbReference type="FunFam" id="2.60.40.2030:FF:000013">
    <property type="entry name" value="Adhesion G-protein coupled receptor V1"/>
    <property type="match status" value="1"/>
</dbReference>
<dbReference type="InterPro" id="IPR000832">
    <property type="entry name" value="GPCR_2_secretin-like"/>
</dbReference>
<proteinExistence type="inferred from homology"/>
<dbReference type="Pfam" id="PF03736">
    <property type="entry name" value="EPTP"/>
    <property type="match status" value="1"/>
</dbReference>
<gene>
    <name evidence="26" type="primary">ADGRV1</name>
</gene>
<evidence type="ECO:0000313" key="26">
    <source>
        <dbReference type="RefSeq" id="XP_023585841.1"/>
    </source>
</evidence>
<keyword evidence="9" id="KW-0378">Hydrolase</keyword>
<dbReference type="InterPro" id="IPR038081">
    <property type="entry name" value="CalX-like_sf"/>
</dbReference>
<reference evidence="26" key="1">
    <citation type="submission" date="2025-08" db="UniProtKB">
        <authorList>
            <consortium name="RefSeq"/>
        </authorList>
    </citation>
    <scope>IDENTIFICATION</scope>
</reference>
<dbReference type="GO" id="GO:0001965">
    <property type="term" value="F:G-protein alpha-subunit binding"/>
    <property type="evidence" value="ECO:0007669"/>
    <property type="project" value="TreeGrafter"/>
</dbReference>
<keyword evidence="11 23" id="KW-1133">Transmembrane helix</keyword>
<dbReference type="FunFam" id="2.60.40.2030:FF:000007">
    <property type="entry name" value="Adhesion G-protein coupled receptor V1"/>
    <property type="match status" value="5"/>
</dbReference>
<dbReference type="GeneID" id="101360575"/>
<evidence type="ECO:0000256" key="21">
    <source>
        <dbReference type="PROSITE-ProRule" id="PRU00075"/>
    </source>
</evidence>
<feature type="region of interest" description="Disordered" evidence="22">
    <location>
        <begin position="6382"/>
        <end position="6413"/>
    </location>
</feature>
<dbReference type="PROSITE" id="PS50261">
    <property type="entry name" value="G_PROTEIN_RECEP_F2_4"/>
    <property type="match status" value="1"/>
</dbReference>
<keyword evidence="13 23" id="KW-0472">Membrane</keyword>
<dbReference type="FunFam" id="2.60.40.2030:FF:000014">
    <property type="entry name" value="Adhesion G-protein coupled receptor V1"/>
    <property type="match status" value="1"/>
</dbReference>
<feature type="repeat" description="EAR" evidence="21">
    <location>
        <begin position="3643"/>
        <end position="3687"/>
    </location>
</feature>
<feature type="transmembrane region" description="Helical" evidence="23">
    <location>
        <begin position="6105"/>
        <end position="6124"/>
    </location>
</feature>
<dbReference type="FunFam" id="2.60.40.2030:FF:000012">
    <property type="entry name" value="Adhesion G-protein coupled receptor V1"/>
    <property type="match status" value="1"/>
</dbReference>
<dbReference type="RefSeq" id="XP_023585841.1">
    <property type="nucleotide sequence ID" value="XM_023730073.1"/>
</dbReference>
<dbReference type="FunFam" id="2.60.40.2030:FF:000023">
    <property type="entry name" value="Adhesion G protein-coupled receptor V1"/>
    <property type="match status" value="1"/>
</dbReference>
<keyword evidence="12" id="KW-0297">G-protein coupled receptor</keyword>
<feature type="repeat" description="EAR" evidence="21">
    <location>
        <begin position="3596"/>
        <end position="3641"/>
    </location>
</feature>
<keyword evidence="14" id="KW-1015">Disulfide bond</keyword>
<evidence type="ECO:0000259" key="24">
    <source>
        <dbReference type="PROSITE" id="PS50261"/>
    </source>
</evidence>
<dbReference type="FunFam" id="2.60.40.2030:FF:000022">
    <property type="entry name" value="Adhesion G-protein coupled receptor V1"/>
    <property type="match status" value="1"/>
</dbReference>
<dbReference type="InterPro" id="IPR009039">
    <property type="entry name" value="EAR"/>
</dbReference>
<evidence type="ECO:0000256" key="14">
    <source>
        <dbReference type="ARBA" id="ARBA00023157"/>
    </source>
</evidence>
<evidence type="ECO:0000256" key="1">
    <source>
        <dbReference type="ARBA" id="ARBA00004289"/>
    </source>
</evidence>
<dbReference type="GO" id="GO:0048513">
    <property type="term" value="P:animal organ development"/>
    <property type="evidence" value="ECO:0007669"/>
    <property type="project" value="UniProtKB-ARBA"/>
</dbReference>
<feature type="repeat" description="EAR" evidence="21">
    <location>
        <begin position="3740"/>
        <end position="3782"/>
    </location>
</feature>
<evidence type="ECO:0000256" key="13">
    <source>
        <dbReference type="ARBA" id="ARBA00023136"/>
    </source>
</evidence>
<dbReference type="FunFam" id="2.60.40.2030:FF:000026">
    <property type="entry name" value="Adhesion G protein-coupled receptor V1"/>
    <property type="match status" value="1"/>
</dbReference>
<evidence type="ECO:0000256" key="22">
    <source>
        <dbReference type="SAM" id="MobiDB-lite"/>
    </source>
</evidence>
<dbReference type="FunCoup" id="A0A2Y9QX43">
    <property type="interactions" value="451"/>
</dbReference>
<dbReference type="FunFam" id="2.60.40.2030:FF:000033">
    <property type="entry name" value="Adhesion G protein-coupled receptor V1"/>
    <property type="match status" value="1"/>
</dbReference>
<evidence type="ECO:0000256" key="12">
    <source>
        <dbReference type="ARBA" id="ARBA00023040"/>
    </source>
</evidence>
<dbReference type="InterPro" id="IPR003644">
    <property type="entry name" value="Calx_beta"/>
</dbReference>
<dbReference type="GO" id="GO:0007166">
    <property type="term" value="P:cell surface receptor signaling pathway"/>
    <property type="evidence" value="ECO:0007669"/>
    <property type="project" value="InterPro"/>
</dbReference>
<evidence type="ECO:0000313" key="25">
    <source>
        <dbReference type="Proteomes" id="UP000248480"/>
    </source>
</evidence>
<dbReference type="InParanoid" id="A0A2Y9QX43"/>
<feature type="transmembrane region" description="Helical" evidence="23">
    <location>
        <begin position="6221"/>
        <end position="6245"/>
    </location>
</feature>
<dbReference type="Gene3D" id="2.60.120.200">
    <property type="match status" value="1"/>
</dbReference>
<evidence type="ECO:0000256" key="23">
    <source>
        <dbReference type="SAM" id="Phobius"/>
    </source>
</evidence>
<evidence type="ECO:0000256" key="16">
    <source>
        <dbReference type="ARBA" id="ARBA00023224"/>
    </source>
</evidence>
<dbReference type="Proteomes" id="UP000248480">
    <property type="component" value="Unplaced"/>
</dbReference>
<sequence length="6471" mass="711131">MPATCRVRKFRRVSLGVSPLEESIRDGQGRVFPTPERRPGCPLRREERAAVGGHPRSAGQVNAAPRATGPIGAEGWRGEGGRGRKRRRRMETLSWPDSGRKRVFSPGEAWGPEREEQRGRTKGGAAGTAGRARMSVTLGPGRLWLGAVAASIRVPLGERPQHPRRRCVAAPHLLLEVGERAARRADRGGGSQRLGTPSAPRAASNGAVCTAATLSKRRIPSHAPFPKAAWSKGSFLHFMEPTTFKYVCNVFIRMPSASLLVNLLSAILMPFVFGDTEVRFAGQTEFVVNETSTTVIRLIIERIGEPANVTAIVSLYGEDTRDFFDTYAAAFIPVGETNRTVYIAVCDDDLPEPDETFIFHLTLQNPSANMKLGWPRTVTVTILSNDNAFGIISFNMPSSITVSEPRGRNESVPLTLIREKGTYGTVTVTFEVEGGPNPPEEDLSPVKGNITFPPGRATVIYNLTVLDDEVPENDEMFLIQLKSIEGGAEINTSRSSVEIIIKKNDSPVRFTQSVFLVPEEDHILIIPVLRGKDDSGNLIGSDEYEVLISYAVITGNSTADAQQNVDFIDLQPNTTIVFPPFIHESHLKFQIIDDAIPEIAESFHIVLLKDSLRGDAVLLGPSIVQVTIKPNDKPYGVLSFNSILFERTVIIDEDTVSRFEEITVVRNGGTHGNVSVNWMLTRNSSDPSPVTADIRPSSGVLHFAQGQMVASVPLTIVNDDLPEEAEAYLLQIQPHTVRGGAEVSEPAELLFYIQDSDDVYGLITFFPTENQKIESSPGERFLSLSFLRQGGTKGDVKMLYSAFYIPAGPLDPLQAKDGILNISRRNNLIFQDQKTQVTTKLPIRNDAFLQNGAHFLVQLENVELVNIIPPIPPISPRFGKIRNISLPVTPDIANGEIGFISNLPIILHEPEDSSAEVIHIPLHRDGTDGQATVYWSLKPSGFNSEAVTLDDIGPFNGSVVFLSGQSDTTINITVKADDVPEINETVTLSLDRVSVENQVLKSGYTSRDLIILENDDPGGVFEFSPASRGPYVINEGESVELHIIRSRGALVKQFLCYRVEPRDSNEFYGNMGVLEFKPGEREIVITLLARLDGIPELDEHYWVVLSSHGERESKLGSATVVNITILKNDDPHGIIEFVSDGLIVMINESKEDDTYSAVYDVIRNRGNFGDVSVSWVVSPDFTQDVFPVQGTVFFGDQEFSKNITICSLPDEIPEEMEEFTITLFNATGGAKIGKKTTATLRIRRNDDPIYFAEPRVVRVQEGGTANFTVLRNGSVDVGCTVQYATMDGKASAKEGDFVPIEKGETLVFDVGRREQSISVFINEDDIPETDEHFYIILFNSTGDTVVYQHGIATVIIEANDDPNGVFSFEPIDKAVEEGKTNAFWILRHRGHFGSVSVAWQLFQNDSALQPGQEFYETSGTVNFMDGEGAKPIILHAFPDKIPEFNEFYILKLVNISGGSPGPGGQLAETNLQVTVMIPFNDDPFGVFILDPECLEREVAEDVLSEDDMSYITNFTILRQQGVFGDVRVGWEILSSEFMAGLPPMVDFLLVGIFPSTVRLQPHMRHHHSGTDALYFSGLEGVFGIVNSKYHPSRNNTIANFTFSAWVMPNANTNGFVIAKDDGNGGIYYGVKIQTNESHVTLSLHYKTLGSNVTYIAKTTAMKYLEENVWLHLLIILDDGILEFYLDGNAMPRGIKSLKGEAIMDGAGILRIGAGMNGTDRFTGLMQDVRSYERKLTLEEIYELYAMPAKNDLHPISGYMEFRQGETNKSFIVSARDDNEEEGEELFILKLVSVYGGARIAEENTTARLIIQKSDNANGLFGFTGACIPEVAEEGSTISCVVERTRGALDYVHVFYTISQIESDGINYLVDDFANASGTITFLPWQRSEVLNIYVLDDDIPELSEYFRVTLVSAISGDGKLGSTPTSGASIDPEKETTDITIKASDHPYGLLQFSTGLPPKPEDAMTLPASSVPHITVQEEDGEIRLLVVRAQGLLGRVMVEFRTVSLTAFSPEDYQSVAGTLEFQPGERYKYISVNITDNSIPELEKSFKVELLNSEERVAELFRVDGSGSGDGDMEFFLPAIHKRASLGVASQILVTIAASDHAHGVFEFSPESLFVNGTEPEDGYSTVILNVMRSHGALSQVTLHWNIDSDPDGDLAFISGNITFEIGQRSANITVEILPDEDPELDKAFSVSILSVSSGSLGNHTNATLTVWASDDPYGVFIFSEKNRPIEVEEATQNITLSIIRLKGLMGKVIVMYATMDDMEKPLYFPPNLARATQGRDYIRASGFVIFRANQSEATITISILDDNEPERSESVFIELLNSTLIEKVQDRPIPNSPRLGLKVETIAHLIIIANDDAFGTLQLSAPIVRVAENHVGPIINVTRTGGVFADVSVKFKAVPITAIAGEDYSIASSDVVLLEGETSKAVPIYIINDIYPELEESFLVQLLNETTGGAKLGALTEAIIIIEASDDPYGLFGFQITKLIVEEPEFNSVKVNLPIIRNSGTLGNVTVQWVATINGQLATGDLRVVSGNVTFAPGETIQTLLLEVLADDVPEIEEVIQVQLTDASGGGTIGLDRVANIIIPANDNPYGTVAFVQSVYRVQEPLERSSCANITVRRSGGHFGRLLLFYSTSDIDVVALAVEEGQDLLSYYESPIQGVPDPLWRTWVNVSAVGEPQHRCASLCLKEHACLAFSFLSTSEGPQCFWMTSWISPTGNNSDFWTYRKNTTRVASLFSSQAIAGSDYEPVARQWALMLEGDEFANLTVSILPDDFPEMDEGFLISLLEVHLMNITTSFKNQPTIGQPNTSTVVIALNGDAFGVFVIYSISPNTSEDGLYVEVQEQPQTTVDLMIHRTGGSLGQVTVEWCVVGGTATEGLDFIGAGDILTFTEGETKKTAILTILDDSEPEDDESIIVSLVYTEGGSRILPSSDTVRVNILANDNVAGIVSFQTASRSVIGHEGEILEFHVIRTPPGRGNVSINWKIIGQNLDLNFADFTGQLFFSEGLLNQTIFVHLLDDNIPEEKEVYQVILYDVKTQGVPPAGMALLDSQGYAAVLTVEASDEPHGVLNFALSSRFILVEEANVTIQLFINREFGSLGVINVTYTTVPGMLSLKNQTEGNLAEPEVDFVPVVGFLILEEGATAAAINITILEDDIPELKECFLVNLTGVELIMAPLTSFPPRLDSEGLTAQIIIDANDGAQGIIEWHHSRFEVNETQGSLTLVAQRSRGALGHVSLFVYAQNLEAQLGLDYIFTPMILHFADGERSKNVDIMILDDDIPEGDENFQLILTNPSPGLELGANTIALITVFANDDGPGVLSFNNSEPFFLREPTAVYVQESVAVLSVVREPAQGLFGTVTVQFIVTEVNSSTESKDLTPSKGYIVLEEGVRIKALHISAILDTEPEMDEHFVCTLFNPTGGARLGAPIQTLITVLQNQAPLGLFSISAVENRATSIAIEEANRTVYLNVSRTNGIDLAVSVEWETISETAFGMTGMDVVFSIFQTFLNESVSGWCFFTLEDSVYGIMLRKLSVGFSTVYRWQGIFIPVEDLNIENPKTCETFNIGLSPYFVITHEEANQEKSSVNSVYTFTSGFKLLLVQTIIISESSQVRYFTSNSQNYLIVASQQDNSELTQVFRWSGRNFVLHQKLPVRGVLCMAFFNRGGYVFLALSQANARLNALLFRWSGSEFIKFLEVPVSGTTQVEALTSGDDIYLIFAKNIFLGAKNSIDIFIWETGQSSFRYFQSLDFTTVHRIHSFTPASGIVHILLIGQDVSALYCWNSELNQFSFVLGGPSAHDAASVTVKSLNSSKNLIALAGATYSHIYELAYISRQSDFIPSSGELIFEPGDREAIIVVNILDDVVPEEEESFRVQLKNPKGGAEIGINGYVKITIVSNDDAYGIVAFAQNSLYKQVEEMEQDNLVTLNVERLKGTYGRITVAWETDGSISDVFPTSGVISFSEGQALSTITLTVLADDVPELSRVVTVTLIGITTEGVEDLSKGATIDQKRNKSVITTLPNDSPYGLVGWHAESLFAKVAEPKENVTFLQLLIVRDKGLFGDIVIHLIAKPNFLLQINNQATEKEDYVLQETVMIMKENMKETHAQVAILPDDVPELEEGFIVNITDVHLVNSDFSAGQPSVRRPGMEIAEIMIEENDDPRGIFKFHVTRDAGGVIIAYEIPPPLNVLQVPVARLAGSFGAINVYWKAILDSADLEDFKPAHGILEFSDGQITAMIEITITDDTKFELMEMFNVSLIRVAGGGRLGDDIVVTVVIPQNDSPFGVFGFEEKSVMVDESLLSDDPDSYVTLTVVRSSGGKGAVQLQWTVDETAKDDLSPLNGTLHFDETESKKTIVLHTLQDTVLEGDKRFVIQLLSVDEVEISPVKGSASIIIRGDKGVSGEVGIAPSSRHVLIGEPSAKYNGTAIISLVRGPGIWGEVTMYWRIFPPSEGEFVETAGKLTMRHGQSAAIVLIQALNDDVPEEKCFFEFQLTAISEGGILSESSRTANITVAASDFPYGQFAFLHEQLRVSEEAQRVNITVIRSGGSFGFVQLWYETVSGTAEAGLDFTPAAGKLLFEPREMAKSMHIEILDDNLPEGPEEFSLAVTKVELQGRGYDFTVRENGLQIDQPPEIGNISIVRIILMKNDNAEGIIEFDPRYTAFEVEEDVGVIMIPVVRLHGTYGLVTADFISQSSSAIPGGVDYALHDSTVTFQHGQNLSFINVSIIDDNESEFEELIEILLAGATGGAVLGRHLVSRITIAKSDSPFGVVRFLNQSKISVPNPNSTMILSLVLERTGGLLGEIQVDWEIQGPNSQDVLPPQNSDIADPVSGSFYFEEGDGGLRTIILTIYPYEKIEVEETFIIELQLVKGEAKLDYRARDVTLTIQKFGDPNGVVQFAPESLSEKTYSEPLASEGPLLITFFVKRVKGILGEITVFWELSSEFDITGDFLSTKGFFSIADGESEVSFDVHLLPDNIPEIDEDYVIQLVSVEGGAELDPEKSITRFSVSANDDPHGVFALYSDHQEILIGQNLSRYIQINVTRLAGTYGDVTVGFQISSDHKEQPIVFENTERQLVFKDGVRYKVDTVPIENQVFLLLGSSFVLQLVTVMLGGGRVYGMPKILQEAKSAVLPVPEKAANSQVGFESTAFQLTDIASGTSRVVVSRRGTYGSLTVAWTVGYAPGIEIPEFIVVGNMTPKLGSLSFSHGEHSKGVVLWTFPSPGRPEAFVVHLSGVQSSVPGGAQLRSGFTVAEIEPMGVFQFSPSSRNVIVSEDVHMIRLHVQRLFGFHSDLIKVFYQTTAGSAKPLEDFEPIQNGELLFKKFQAEIDFEITIINDQVPEIEEIFYINLTSVEIRGLKKFDAYWRPRLNLDFSVAMIMILDNDGLVGMDVSFLKTTVAAAVDTALIPVDTDSTTHPDTTKITAIPQVTEMVAIVTEATGTSAMPEKLVTLPSTSTMSEKPAMDTVTAKVSICGIFSLGPPIVYVEEEMKNGTLNTAEVLIRRTGGFAGNVSITVKTFGERCAQEKPDEWPFHDVYGISNLTWAIEEEDFQEQTLILTFLDGERERKVSVQILDDDEPEGQEFFYVFLTDPQGRAQIVNGKDDSGFSAFAMVIITGSDLQNGIFGFSEESQNGLELGKGADKKRLDLIVRRQPNRAFEDVKVSWRVSFNKTAAVLQKDGVNLIDELMSVSGTTTCVMGQTECLITIELKPEKIPQVETYFFVELYEVTAGAAINNSARFAQIKVLQGDEPQSLVYFSVGSRLAVAHKKSTLISLQVARDSGPALMISVNYSTQELRSAETIGHTLISPAISGKDFVRTEGTLVFEPGQRNTVVDVILTPETTSLNPFPKRFQIVLFDPKGGARIDKLYGTANITLVSDSDSQAVWGLADQLHQPLDSDIVNRVLHNINMKVATENTEEQLSAILHLIEKVFLINIFVFKSKTILDSCPYLSILALYWYPQQINGHKFEGKEGDYIRIPERLLDVPDTEIMAGKSTCKLLQFTEYSSQQWFTTGNNLPALKNKVICHFKNYVATFLSWLSDSQFCKLVEDTSDYVECACSHMSVYAVYAQTDNLSSYNEAFFSSGFICISGLCLAILSHIFCGRYSMFAAKLLTHMMAASLGTQIVFLASAYASPQLADESCSAMAAVTHYLYLCQFSWMLIQSVNFWYVLVMNDEHTERRYLLFFLLSWGLPAFVVILLIAILRGIYHQSMPQIYGLIHGDLCFIPNIYAALFTAALVPLMCLVVVFVVFIHAYQVKPQWKAYDDVFRGRTNAAEIPLVLYLFALISMTWLWGGLHMAYRHFWMLVLFVIFNSLQGLYVFVVYFILHNQMCCPMKASYTVEMNGHPGPSTAFFTPGSGMPPARGEISKSTQNLISAMDEVPPDWERASFQQASQASPDLKSSPQNGATFPSSGGYGQGSLIADEESQEFDDLIFALKTGAGLSISDNESGQGSQEGGILTDSQIVELRRIPIADTHL</sequence>
<dbReference type="InterPro" id="IPR006558">
    <property type="entry name" value="LamG-like"/>
</dbReference>
<dbReference type="FunFam" id="2.60.40.2030:FF:000044">
    <property type="entry name" value="Adhesion G protein-coupled receptor V1"/>
    <property type="match status" value="1"/>
</dbReference>
<feature type="region of interest" description="Disordered" evidence="22">
    <location>
        <begin position="182"/>
        <end position="203"/>
    </location>
</feature>
<evidence type="ECO:0000256" key="17">
    <source>
        <dbReference type="ARBA" id="ARBA00023273"/>
    </source>
</evidence>
<dbReference type="PROSITE" id="PS50912">
    <property type="entry name" value="EAR"/>
    <property type="match status" value="6"/>
</dbReference>
<dbReference type="SUPFAM" id="SSF141072">
    <property type="entry name" value="CalX-like"/>
    <property type="match status" value="38"/>
</dbReference>
<dbReference type="GO" id="GO:0001917">
    <property type="term" value="C:photoreceptor inner segment"/>
    <property type="evidence" value="ECO:0007669"/>
    <property type="project" value="UniProtKB-SubCell"/>
</dbReference>
<dbReference type="Pfam" id="PF00002">
    <property type="entry name" value="7tm_2"/>
    <property type="match status" value="1"/>
</dbReference>
<keyword evidence="8" id="KW-0677">Repeat</keyword>
<evidence type="ECO:0000256" key="19">
    <source>
        <dbReference type="ARBA" id="ARBA00078072"/>
    </source>
</evidence>
<dbReference type="GO" id="GO:0007601">
    <property type="term" value="P:visual perception"/>
    <property type="evidence" value="ECO:0007669"/>
    <property type="project" value="TreeGrafter"/>
</dbReference>
<dbReference type="FunFam" id="2.60.40.2030:FF:000030">
    <property type="entry name" value="Adhesion G-protein coupled receptor V1"/>
    <property type="match status" value="1"/>
</dbReference>
<dbReference type="FunFam" id="2.60.40.2030:FF:000020">
    <property type="entry name" value="Adhesion G protein-coupled receptor V1"/>
    <property type="match status" value="1"/>
</dbReference>
<evidence type="ECO:0000256" key="7">
    <source>
        <dbReference type="ARBA" id="ARBA00022729"/>
    </source>
</evidence>
<evidence type="ECO:0000256" key="15">
    <source>
        <dbReference type="ARBA" id="ARBA00023170"/>
    </source>
</evidence>
<comment type="subcellular location">
    <subcellularLocation>
        <location evidence="3">Cell membrane</location>
        <topology evidence="3">Multi-pass membrane protein</topology>
    </subcellularLocation>
    <subcellularLocation>
        <location evidence="1">Cell projection</location>
        <location evidence="1">Stereocilium membrane</location>
    </subcellularLocation>
    <subcellularLocation>
        <location evidence="2">Photoreceptor inner segment</location>
    </subcellularLocation>
</comment>
<dbReference type="FunFam" id="2.60.40.2030:FF:000031">
    <property type="entry name" value="Adhesion G protein-coupled receptor V1"/>
    <property type="match status" value="1"/>
</dbReference>
<feature type="domain" description="G-protein coupled receptors family 2 profile 2" evidence="24">
    <location>
        <begin position="6070"/>
        <end position="6321"/>
    </location>
</feature>
<evidence type="ECO:0000256" key="6">
    <source>
        <dbReference type="ARBA" id="ARBA00022692"/>
    </source>
</evidence>
<feature type="transmembrane region" description="Helical" evidence="23">
    <location>
        <begin position="6073"/>
        <end position="6093"/>
    </location>
</feature>
<keyword evidence="25" id="KW-1185">Reference proteome</keyword>
<feature type="repeat" description="EAR" evidence="21">
    <location>
        <begin position="3689"/>
        <end position="3736"/>
    </location>
</feature>
<dbReference type="SUPFAM" id="SSF49899">
    <property type="entry name" value="Concanavalin A-like lectins/glucanases"/>
    <property type="match status" value="1"/>
</dbReference>
<dbReference type="GO" id="GO:0016787">
    <property type="term" value="F:hydrolase activity"/>
    <property type="evidence" value="ECO:0007669"/>
    <property type="project" value="UniProtKB-KW"/>
</dbReference>
<dbReference type="GO" id="GO:0060171">
    <property type="term" value="C:stereocilium membrane"/>
    <property type="evidence" value="ECO:0007669"/>
    <property type="project" value="UniProtKB-SubCell"/>
</dbReference>
<dbReference type="SMART" id="SM00237">
    <property type="entry name" value="Calx_beta"/>
    <property type="match status" value="17"/>
</dbReference>
<dbReference type="FunFam" id="2.60.40.2030:FF:000028">
    <property type="entry name" value="Adhesion G-protein coupled receptor V1"/>
    <property type="match status" value="1"/>
</dbReference>
<dbReference type="GO" id="GO:0005737">
    <property type="term" value="C:cytoplasm"/>
    <property type="evidence" value="ECO:0007669"/>
    <property type="project" value="TreeGrafter"/>
</dbReference>
<organism evidence="25 26">
    <name type="scientific">Trichechus manatus latirostris</name>
    <name type="common">Florida manatee</name>
    <dbReference type="NCBI Taxonomy" id="127582"/>
    <lineage>
        <taxon>Eukaryota</taxon>
        <taxon>Metazoa</taxon>
        <taxon>Chordata</taxon>
        <taxon>Craniata</taxon>
        <taxon>Vertebrata</taxon>
        <taxon>Euteleostomi</taxon>
        <taxon>Mammalia</taxon>
        <taxon>Eutheria</taxon>
        <taxon>Afrotheria</taxon>
        <taxon>Sirenia</taxon>
        <taxon>Trichechidae</taxon>
        <taxon>Trichechus</taxon>
    </lineage>
</organism>
<name>A0A2Y9QX43_TRIMA</name>
<keyword evidence="5" id="KW-1003">Cell membrane</keyword>
<dbReference type="FunFam" id="2.60.40.2030:FF:000042">
    <property type="entry name" value="Adhesion G protein-coupled receptor V1"/>
    <property type="match status" value="1"/>
</dbReference>
<evidence type="ECO:0000256" key="4">
    <source>
        <dbReference type="ARBA" id="ARBA00007343"/>
    </source>
</evidence>
<evidence type="ECO:0000256" key="9">
    <source>
        <dbReference type="ARBA" id="ARBA00022801"/>
    </source>
</evidence>
<dbReference type="InterPro" id="IPR017981">
    <property type="entry name" value="GPCR_2-like_7TM"/>
</dbReference>
<feature type="transmembrane region" description="Helical" evidence="23">
    <location>
        <begin position="6144"/>
        <end position="6164"/>
    </location>
</feature>
<dbReference type="Pfam" id="PF13385">
    <property type="entry name" value="Laminin_G_3"/>
    <property type="match status" value="1"/>
</dbReference>
<dbReference type="Pfam" id="PF03160">
    <property type="entry name" value="Calx-beta"/>
    <property type="match status" value="33"/>
</dbReference>
<evidence type="ECO:0000256" key="11">
    <source>
        <dbReference type="ARBA" id="ARBA00022989"/>
    </source>
</evidence>
<feature type="region of interest" description="Disordered" evidence="22">
    <location>
        <begin position="27"/>
        <end position="131"/>
    </location>
</feature>
<dbReference type="InterPro" id="IPR005492">
    <property type="entry name" value="EPTP"/>
</dbReference>
<dbReference type="STRING" id="127582.A0A2Y9QX43"/>
<evidence type="ECO:0000256" key="18">
    <source>
        <dbReference type="ARBA" id="ARBA00070037"/>
    </source>
</evidence>
<dbReference type="KEGG" id="tmu:101360575"/>
<dbReference type="GO" id="GO:0010855">
    <property type="term" value="F:adenylate cyclase inhibitor activity"/>
    <property type="evidence" value="ECO:0007669"/>
    <property type="project" value="TreeGrafter"/>
</dbReference>
<comment type="similarity">
    <text evidence="4">Belongs to the G-protein coupled receptor 2 family. Adhesion G-protein coupled receptor (ADGR) subfamily.</text>
</comment>
<keyword evidence="10" id="KW-0106">Calcium</keyword>
<feature type="transmembrane region" description="Helical" evidence="23">
    <location>
        <begin position="6176"/>
        <end position="6201"/>
    </location>
</feature>
<protein>
    <recommendedName>
        <fullName evidence="18">Adhesion G-protein coupled receptor V1</fullName>
    </recommendedName>
    <alternativeName>
        <fullName evidence="20">G-protein coupled receptor 98</fullName>
    </alternativeName>
    <alternativeName>
        <fullName evidence="19">Very large G-protein coupled receptor 1</fullName>
    </alternativeName>
</protein>
<accession>A0A2Y9QX43</accession>
<evidence type="ECO:0000256" key="8">
    <source>
        <dbReference type="ARBA" id="ARBA00022737"/>
    </source>
</evidence>
<evidence type="ECO:0000256" key="3">
    <source>
        <dbReference type="ARBA" id="ARBA00004651"/>
    </source>
</evidence>
<dbReference type="GO" id="GO:0071277">
    <property type="term" value="P:cellular response to calcium ion"/>
    <property type="evidence" value="ECO:0007669"/>
    <property type="project" value="TreeGrafter"/>
</dbReference>
<keyword evidence="7" id="KW-0732">Signal</keyword>
<feature type="repeat" description="EAR" evidence="21">
    <location>
        <begin position="3500"/>
        <end position="3544"/>
    </location>
</feature>
<evidence type="ECO:0000256" key="5">
    <source>
        <dbReference type="ARBA" id="ARBA00022475"/>
    </source>
</evidence>
<keyword evidence="15 26" id="KW-0675">Receptor</keyword>
<dbReference type="FunFam" id="2.60.120.200:FF:000106">
    <property type="entry name" value="Adhesion G-protein coupled receptor V1"/>
    <property type="match status" value="1"/>
</dbReference>
<dbReference type="PANTHER" id="PTHR46682">
    <property type="entry name" value="ADHESION G-PROTEIN COUPLED RECEPTOR V1"/>
    <property type="match status" value="1"/>
</dbReference>
<dbReference type="FunFam" id="2.60.40.2030:FF:000046">
    <property type="entry name" value="Adhesion G protein-coupled receptor V1"/>
    <property type="match status" value="1"/>
</dbReference>
<keyword evidence="6 23" id="KW-0812">Transmembrane</keyword>
<evidence type="ECO:0000256" key="20">
    <source>
        <dbReference type="ARBA" id="ARBA00083929"/>
    </source>
</evidence>
<feature type="compositionally biased region" description="Polar residues" evidence="22">
    <location>
        <begin position="6382"/>
        <end position="6405"/>
    </location>
</feature>
<feature type="transmembrane region" description="Helical" evidence="23">
    <location>
        <begin position="6272"/>
        <end position="6289"/>
    </location>
</feature>
<dbReference type="CTD" id="84059"/>
<dbReference type="FunFam" id="2.60.40.2030:FF:000027">
    <property type="entry name" value="Adhesion G protein-coupled receptor V1"/>
    <property type="match status" value="1"/>
</dbReference>
<keyword evidence="17" id="KW-0966">Cell projection</keyword>
<dbReference type="GO" id="GO:0004930">
    <property type="term" value="F:G protein-coupled receptor activity"/>
    <property type="evidence" value="ECO:0007669"/>
    <property type="project" value="UniProtKB-KW"/>
</dbReference>
<dbReference type="Gene3D" id="1.20.1070.10">
    <property type="entry name" value="Rhodopsin 7-helix transmembrane proteins"/>
    <property type="match status" value="1"/>
</dbReference>
<evidence type="ECO:0000256" key="10">
    <source>
        <dbReference type="ARBA" id="ARBA00022837"/>
    </source>
</evidence>